<dbReference type="AlphaFoldDB" id="A0AAE1TSC4"/>
<dbReference type="InterPro" id="IPR013320">
    <property type="entry name" value="ConA-like_dom_sf"/>
</dbReference>
<feature type="region of interest" description="Disordered" evidence="1">
    <location>
        <begin position="121"/>
        <end position="148"/>
    </location>
</feature>
<protein>
    <submittedName>
        <fullName evidence="2">Uncharacterized protein</fullName>
    </submittedName>
</protein>
<keyword evidence="3" id="KW-1185">Reference proteome</keyword>
<proteinExistence type="predicted"/>
<dbReference type="Proteomes" id="UP001292094">
    <property type="component" value="Unassembled WGS sequence"/>
</dbReference>
<sequence>MEWVGLQYSPLHLHPFSIMGLSDWVSLSSPLGYTTSITLRFRTRERDGVLVTLASQDGRDSLVVSLVGGRACLVLRLAPRPPSPTLYGTATFLSVDEGEGALYNASVSLEGRQLLEVNRKGGVTLGEPPPTVTTHRGTKPHGQLAGIP</sequence>
<organism evidence="2 3">
    <name type="scientific">Petrolisthes manimaculis</name>
    <dbReference type="NCBI Taxonomy" id="1843537"/>
    <lineage>
        <taxon>Eukaryota</taxon>
        <taxon>Metazoa</taxon>
        <taxon>Ecdysozoa</taxon>
        <taxon>Arthropoda</taxon>
        <taxon>Crustacea</taxon>
        <taxon>Multicrustacea</taxon>
        <taxon>Malacostraca</taxon>
        <taxon>Eumalacostraca</taxon>
        <taxon>Eucarida</taxon>
        <taxon>Decapoda</taxon>
        <taxon>Pleocyemata</taxon>
        <taxon>Anomura</taxon>
        <taxon>Galatheoidea</taxon>
        <taxon>Porcellanidae</taxon>
        <taxon>Petrolisthes</taxon>
    </lineage>
</organism>
<reference evidence="2" key="1">
    <citation type="submission" date="2023-11" db="EMBL/GenBank/DDBJ databases">
        <title>Genome assemblies of two species of porcelain crab, Petrolisthes cinctipes and Petrolisthes manimaculis (Anomura: Porcellanidae).</title>
        <authorList>
            <person name="Angst P."/>
        </authorList>
    </citation>
    <scope>NUCLEOTIDE SEQUENCE</scope>
    <source>
        <strain evidence="2">PB745_02</strain>
        <tissue evidence="2">Gill</tissue>
    </source>
</reference>
<evidence type="ECO:0000313" key="3">
    <source>
        <dbReference type="Proteomes" id="UP001292094"/>
    </source>
</evidence>
<evidence type="ECO:0000256" key="1">
    <source>
        <dbReference type="SAM" id="MobiDB-lite"/>
    </source>
</evidence>
<dbReference type="SUPFAM" id="SSF49899">
    <property type="entry name" value="Concanavalin A-like lectins/glucanases"/>
    <property type="match status" value="1"/>
</dbReference>
<evidence type="ECO:0000313" key="2">
    <source>
        <dbReference type="EMBL" id="KAK4293599.1"/>
    </source>
</evidence>
<gene>
    <name evidence="2" type="ORF">Pmani_033724</name>
</gene>
<name>A0AAE1TSC4_9EUCA</name>
<accession>A0AAE1TSC4</accession>
<comment type="caution">
    <text evidence="2">The sequence shown here is derived from an EMBL/GenBank/DDBJ whole genome shotgun (WGS) entry which is preliminary data.</text>
</comment>
<dbReference type="Gene3D" id="2.60.120.200">
    <property type="match status" value="1"/>
</dbReference>
<dbReference type="EMBL" id="JAWZYT010004509">
    <property type="protein sequence ID" value="KAK4293599.1"/>
    <property type="molecule type" value="Genomic_DNA"/>
</dbReference>